<reference evidence="2 3" key="1">
    <citation type="submission" date="2016-10" db="EMBL/GenBank/DDBJ databases">
        <authorList>
            <person name="de Groot N.N."/>
        </authorList>
    </citation>
    <scope>NUCLEOTIDE SEQUENCE [LARGE SCALE GENOMIC DNA]</scope>
    <source>
        <strain evidence="2 3">DSM 6793</strain>
    </source>
</reference>
<feature type="transmembrane region" description="Helical" evidence="1">
    <location>
        <begin position="386"/>
        <end position="407"/>
    </location>
</feature>
<dbReference type="RefSeq" id="WP_091512191.1">
    <property type="nucleotide sequence ID" value="NZ_FOLE01000006.1"/>
</dbReference>
<keyword evidence="3" id="KW-1185">Reference proteome</keyword>
<dbReference type="STRING" id="927664.SAMN05421780_10628"/>
<organism evidence="2 3">
    <name type="scientific">Flexibacter flexilis DSM 6793</name>
    <dbReference type="NCBI Taxonomy" id="927664"/>
    <lineage>
        <taxon>Bacteria</taxon>
        <taxon>Pseudomonadati</taxon>
        <taxon>Bacteroidota</taxon>
        <taxon>Cytophagia</taxon>
        <taxon>Cytophagales</taxon>
        <taxon>Flexibacteraceae</taxon>
        <taxon>Flexibacter</taxon>
    </lineage>
</organism>
<feature type="transmembrane region" description="Helical" evidence="1">
    <location>
        <begin position="263"/>
        <end position="282"/>
    </location>
</feature>
<evidence type="ECO:0000313" key="2">
    <source>
        <dbReference type="EMBL" id="SFC48895.1"/>
    </source>
</evidence>
<feature type="transmembrane region" description="Helical" evidence="1">
    <location>
        <begin position="97"/>
        <end position="115"/>
    </location>
</feature>
<sequence length="474" mass="55862">MACREGEGLLFIIYLTEIFDLIVMEWFVHLAFGALAIMFIFNLLQVLRWGGVSRHLAYCFSLFVYFFYVGVTPAINFYTGVNSLYGIDYGAYFPEAMGVYVVGLAAFTFGYWSSVHLRPTRPYRKLLTYDDWRSPLVVLSVLFVLCWVAIVYNLYKAGFMNWMLLFDFSNTTGEEQGVVFLYSLTAPHPEYRYLEALINTLISILIMFLVYRMPRLWWWALVVVCGYFFLLSGWRYRIIMLMVGAAGYFWYNLRWRPQDYWKALLVIIVCVLGIMLLTLNRMAIAKRIGSETTLDLRRFDEKLLTEQTINSQVFMLMLRYRDEHQMPLDWGRTMFLQTYYRAIPSQFFPNNKKPFPPLLEWQWAAQGTPEAGQPPRTGAITDWEEYYLSFGWIGLIVLAALVGWLLGRLAHLPEGDFYLAWKLCCTAFMFQIITRGYLPQQVELFVYLMFPFALVRLLSHYKLKEVFWYERKSK</sequence>
<feature type="transmembrane region" description="Helical" evidence="1">
    <location>
        <begin position="191"/>
        <end position="211"/>
    </location>
</feature>
<protein>
    <recommendedName>
        <fullName evidence="4">Oligosaccharide repeat unit polymerase</fullName>
    </recommendedName>
</protein>
<keyword evidence="1" id="KW-0472">Membrane</keyword>
<evidence type="ECO:0008006" key="4">
    <source>
        <dbReference type="Google" id="ProtNLM"/>
    </source>
</evidence>
<dbReference type="AlphaFoldDB" id="A0A1I1JKL2"/>
<dbReference type="Proteomes" id="UP000199514">
    <property type="component" value="Unassembled WGS sequence"/>
</dbReference>
<keyword evidence="1" id="KW-1133">Transmembrane helix</keyword>
<feature type="transmembrane region" description="Helical" evidence="1">
    <location>
        <begin position="444"/>
        <end position="463"/>
    </location>
</feature>
<proteinExistence type="predicted"/>
<name>A0A1I1JKL2_9BACT</name>
<feature type="transmembrane region" description="Helical" evidence="1">
    <location>
        <begin position="56"/>
        <end position="77"/>
    </location>
</feature>
<gene>
    <name evidence="2" type="ORF">SAMN05421780_10628</name>
</gene>
<keyword evidence="1" id="KW-0812">Transmembrane</keyword>
<feature type="transmembrane region" description="Helical" evidence="1">
    <location>
        <begin position="26"/>
        <end position="44"/>
    </location>
</feature>
<accession>A0A1I1JKL2</accession>
<dbReference type="OrthoDB" id="918117at2"/>
<feature type="transmembrane region" description="Helical" evidence="1">
    <location>
        <begin position="218"/>
        <end position="251"/>
    </location>
</feature>
<feature type="transmembrane region" description="Helical" evidence="1">
    <location>
        <begin position="136"/>
        <end position="155"/>
    </location>
</feature>
<dbReference type="EMBL" id="FOLE01000006">
    <property type="protein sequence ID" value="SFC48895.1"/>
    <property type="molecule type" value="Genomic_DNA"/>
</dbReference>
<evidence type="ECO:0000256" key="1">
    <source>
        <dbReference type="SAM" id="Phobius"/>
    </source>
</evidence>
<evidence type="ECO:0000313" key="3">
    <source>
        <dbReference type="Proteomes" id="UP000199514"/>
    </source>
</evidence>